<dbReference type="PROSITE" id="PS01159">
    <property type="entry name" value="WW_DOMAIN_1"/>
    <property type="match status" value="1"/>
</dbReference>
<organism evidence="5 6">
    <name type="scientific">Chiloscyllium punctatum</name>
    <name type="common">Brownbanded bambooshark</name>
    <name type="synonym">Hemiscyllium punctatum</name>
    <dbReference type="NCBI Taxonomy" id="137246"/>
    <lineage>
        <taxon>Eukaryota</taxon>
        <taxon>Metazoa</taxon>
        <taxon>Chordata</taxon>
        <taxon>Craniata</taxon>
        <taxon>Vertebrata</taxon>
        <taxon>Chondrichthyes</taxon>
        <taxon>Elasmobranchii</taxon>
        <taxon>Galeomorphii</taxon>
        <taxon>Galeoidea</taxon>
        <taxon>Orectolobiformes</taxon>
        <taxon>Hemiscylliidae</taxon>
        <taxon>Chiloscyllium</taxon>
    </lineage>
</organism>
<dbReference type="GO" id="GO:0140664">
    <property type="term" value="F:ATP-dependent DNA damage sensor activity"/>
    <property type="evidence" value="ECO:0007669"/>
    <property type="project" value="InterPro"/>
</dbReference>
<dbReference type="InterPro" id="IPR020568">
    <property type="entry name" value="Ribosomal_Su5_D2-typ_SF"/>
</dbReference>
<feature type="compositionally biased region" description="Gly residues" evidence="3">
    <location>
        <begin position="117"/>
        <end position="132"/>
    </location>
</feature>
<dbReference type="InterPro" id="IPR001202">
    <property type="entry name" value="WW_dom"/>
</dbReference>
<reference evidence="5 6" key="1">
    <citation type="journal article" date="2018" name="Nat. Ecol. Evol.">
        <title>Shark genomes provide insights into elasmobranch evolution and the origin of vertebrates.</title>
        <authorList>
            <person name="Hara Y"/>
            <person name="Yamaguchi K"/>
            <person name="Onimaru K"/>
            <person name="Kadota M"/>
            <person name="Koyanagi M"/>
            <person name="Keeley SD"/>
            <person name="Tatsumi K"/>
            <person name="Tanaka K"/>
            <person name="Motone F"/>
            <person name="Kageyama Y"/>
            <person name="Nozu R"/>
            <person name="Adachi N"/>
            <person name="Nishimura O"/>
            <person name="Nakagawa R"/>
            <person name="Tanegashima C"/>
            <person name="Kiyatake I"/>
            <person name="Matsumoto R"/>
            <person name="Murakumo K"/>
            <person name="Nishida K"/>
            <person name="Terakita A"/>
            <person name="Kuratani S"/>
            <person name="Sato K"/>
            <person name="Hyodo S Kuraku.S."/>
        </authorList>
    </citation>
    <scope>NUCLEOTIDE SEQUENCE [LARGE SCALE GENOMIC DNA]</scope>
</reference>
<dbReference type="InterPro" id="IPR014790">
    <property type="entry name" value="MutL_C"/>
</dbReference>
<evidence type="ECO:0000313" key="5">
    <source>
        <dbReference type="EMBL" id="GCC21137.1"/>
    </source>
</evidence>
<evidence type="ECO:0000256" key="2">
    <source>
        <dbReference type="ARBA" id="ARBA00022763"/>
    </source>
</evidence>
<dbReference type="OMA" id="HIGREGH"/>
<dbReference type="STRING" id="137246.A0A401RSM5"/>
<dbReference type="Gene3D" id="3.30.1540.20">
    <property type="entry name" value="MutL, C-terminal domain, dimerisation subdomain"/>
    <property type="match status" value="1"/>
</dbReference>
<comment type="caution">
    <text evidence="5">The sequence shown here is derived from an EMBL/GenBank/DDBJ whole genome shotgun (WGS) entry which is preliminary data.</text>
</comment>
<feature type="compositionally biased region" description="Basic and acidic residues" evidence="3">
    <location>
        <begin position="1022"/>
        <end position="1031"/>
    </location>
</feature>
<dbReference type="SUPFAM" id="SSF55874">
    <property type="entry name" value="ATPase domain of HSP90 chaperone/DNA topoisomerase II/histidine kinase"/>
    <property type="match status" value="1"/>
</dbReference>
<dbReference type="GO" id="GO:0005524">
    <property type="term" value="F:ATP binding"/>
    <property type="evidence" value="ECO:0007669"/>
    <property type="project" value="InterPro"/>
</dbReference>
<feature type="compositionally biased region" description="Polar residues" evidence="3">
    <location>
        <begin position="850"/>
        <end position="861"/>
    </location>
</feature>
<dbReference type="PANTHER" id="PTHR10073">
    <property type="entry name" value="DNA MISMATCH REPAIR PROTEIN MLH, PMS, MUTL"/>
    <property type="match status" value="1"/>
</dbReference>
<dbReference type="InterPro" id="IPR038973">
    <property type="entry name" value="MutL/Mlh/Pms-like"/>
</dbReference>
<dbReference type="GO" id="GO:0006298">
    <property type="term" value="P:mismatch repair"/>
    <property type="evidence" value="ECO:0007669"/>
    <property type="project" value="InterPro"/>
</dbReference>
<dbReference type="EMBL" id="BEZZ01002076">
    <property type="protein sequence ID" value="GCC21137.1"/>
    <property type="molecule type" value="Genomic_DNA"/>
</dbReference>
<dbReference type="GO" id="GO:0016887">
    <property type="term" value="F:ATP hydrolysis activity"/>
    <property type="evidence" value="ECO:0007669"/>
    <property type="project" value="InterPro"/>
</dbReference>
<dbReference type="InterPro" id="IPR036890">
    <property type="entry name" value="HATPase_C_sf"/>
</dbReference>
<feature type="region of interest" description="Disordered" evidence="3">
    <location>
        <begin position="547"/>
        <end position="655"/>
    </location>
</feature>
<protein>
    <recommendedName>
        <fullName evidence="4">WW domain-containing protein</fullName>
    </recommendedName>
</protein>
<feature type="region of interest" description="Disordered" evidence="3">
    <location>
        <begin position="1008"/>
        <end position="1043"/>
    </location>
</feature>
<dbReference type="GO" id="GO:0032300">
    <property type="term" value="C:mismatch repair complex"/>
    <property type="evidence" value="ECO:0007669"/>
    <property type="project" value="InterPro"/>
</dbReference>
<dbReference type="InterPro" id="IPR013507">
    <property type="entry name" value="DNA_mismatch_S5_2-like"/>
</dbReference>
<gene>
    <name evidence="5" type="ORF">chiPu_0019604</name>
</gene>
<dbReference type="Gene3D" id="3.30.565.10">
    <property type="entry name" value="Histidine kinase-like ATPase, C-terminal domain"/>
    <property type="match status" value="2"/>
</dbReference>
<dbReference type="InterPro" id="IPR042120">
    <property type="entry name" value="MutL_C_dimsub"/>
</dbReference>
<dbReference type="Gene3D" id="3.30.230.10">
    <property type="match status" value="1"/>
</dbReference>
<name>A0A401RSM5_CHIPU</name>
<dbReference type="SUPFAM" id="SSF118116">
    <property type="entry name" value="DNA mismatch repair protein MutL"/>
    <property type="match status" value="1"/>
</dbReference>
<dbReference type="OrthoDB" id="429932at2759"/>
<accession>A0A401RSM5</accession>
<dbReference type="Proteomes" id="UP000287033">
    <property type="component" value="Unassembled WGS sequence"/>
</dbReference>
<comment type="similarity">
    <text evidence="1">Belongs to the DNA mismatch repair MutL/HexB family.</text>
</comment>
<evidence type="ECO:0000256" key="1">
    <source>
        <dbReference type="ARBA" id="ARBA00006082"/>
    </source>
</evidence>
<evidence type="ECO:0000259" key="4">
    <source>
        <dbReference type="PROSITE" id="PS01159"/>
    </source>
</evidence>
<feature type="region of interest" description="Disordered" evidence="3">
    <location>
        <begin position="839"/>
        <end position="869"/>
    </location>
</feature>
<evidence type="ECO:0000313" key="6">
    <source>
        <dbReference type="Proteomes" id="UP000287033"/>
    </source>
</evidence>
<dbReference type="PANTHER" id="PTHR10073:SF47">
    <property type="entry name" value="DNA MISMATCH REPAIR PROTEIN MLH3"/>
    <property type="match status" value="1"/>
</dbReference>
<feature type="compositionally biased region" description="Basic and acidic residues" evidence="3">
    <location>
        <begin position="139"/>
        <end position="158"/>
    </location>
</feature>
<feature type="compositionally biased region" description="Basic and acidic residues" evidence="3">
    <location>
        <begin position="623"/>
        <end position="641"/>
    </location>
</feature>
<feature type="compositionally biased region" description="Low complexity" evidence="3">
    <location>
        <begin position="557"/>
        <end position="622"/>
    </location>
</feature>
<keyword evidence="6" id="KW-1185">Reference proteome</keyword>
<feature type="domain" description="WW" evidence="4">
    <location>
        <begin position="1145"/>
        <end position="1171"/>
    </location>
</feature>
<dbReference type="SMART" id="SM00853">
    <property type="entry name" value="MutL_C"/>
    <property type="match status" value="1"/>
</dbReference>
<dbReference type="GO" id="GO:0030983">
    <property type="term" value="F:mismatched DNA binding"/>
    <property type="evidence" value="ECO:0007669"/>
    <property type="project" value="InterPro"/>
</dbReference>
<sequence>MTDRAAAEERGRGRLRLRLLAADIQAALRSGVAVPSLARCLEELLLNSLEAGCGCAAARVNAQAGRVQVADNGAGLERAALELAGTRYCSGAGGDPGAGCERDSGAGGDPGCERDPGGGGDPGAGGREGPGNRGWTYPRGDKDRDPGGEDDSNPKHLELPGPGGRGEALASIAHLSGLLEIVSRPQGSSGTWVKLFRNGHARSVYKAEMGRPSPGTTVTVCNLFYQLPVRQRRLGQPMEWEQIRCRVQALSFLYPGVSFTVRDEASSAVGGSLVVRLPKVSSLQARFAQIHGPQQAATLGCIQHSSNGFQLSGFISRQGHHNKAQRLIFVNRRLVLKTRIHKELDSLLRRRSLICRPEPGTGPRGGSDLHPVYIININCDRSQYDACWETNRTLLEFTDWNQLLSLLEDGVQAFLRQEQLLVDPIEEQIPDPQAIASLDFRFSHERVAVLSKSVHRQVVVPGNPKLEAGSEPCQGQVCSDKPPLEKEGNIFLRNLSTSKSSQTQPTERVQSSTALCQLTTVNESTILSVIESPLQVEKLAETGIGKQVGESQGEQVGESQGKQAGESQGEQGEQAGESQGEQAGESQGEQAGESQGEQVRDSQVGESQGRQSQGESQGQQVGDGEKLGESRREQAGEREQMEESQEEQVEASQGNRWAEGLHGEQELEVKWQKDEVLGGKKIVKLGMTGLITHIVPGKTIEVGTLSGNSSDRDHVCRPGPVSAWEILNEKLKKGDGQLMPDDQALSNISQKSGRDITQDSVTACQKIPNTHQSHCTSGSFAESMTISQKMNLPQCRSSLENRNPANCKPVCCQARFHRKLGMSLIAGSLDVFRRNYGKISDDQDAGGPSQGSVTVQDSTGEATERPSRSNVTVILGTERLHQNTGIGYAGSVTSNQSESLQFDQCDCSGLLRNLYSDGTFPVADCVVRAHSTPIAMPGYSQAKQTSPASKEPRRTLATKLSKLKDLKGQHAEDKSAESKARSSIGTCQPCESVKDLQPEQRCAKPPTLLQEHSAAQVSSEHSPVRERRVTEADWQEDSNTATSERVQFLSNSTSCVVKLPWPTVDERTDNGTDVHSDLQVGDQSQDDRTVAVNLSPFTEDFVLMQKMSEPVYIQTKSIDAEQFLASCVEDCKSQSDPLKHFPSDWLQYFDGSLGKMVYVNSMTGLSSYDVPPDVQTEAACVRDFTTMPINVLTKTGFQYQCYPFRSHSLIPFLPRPHEERQKDKSATQSGSNDSLRSLFRDWTNPVFPRPPEVAVDVSNDQAGSLAVKIHNILYPYRFTKDMIGSLQVLNQVDNKFIACLIETRTNKEASTDCYERIPDAAGQRRLCSSIVCPPMEISCTQDEIRLLRLYRKHLETAGLQVEFCDAESPVILIKKVPACFIEKEANEVRRGRHSVTQTILKMFQSTGGFQGVLSRTVLKVLSSQACRGAVKFGDGLNVEECRSLMDSLAGCDLPFQCAHGRPSILPLVDLDHLGMEKEVHHRPNLQKLHQLCEAWFNSGSI</sequence>
<keyword evidence="2" id="KW-0227">DNA damage</keyword>
<dbReference type="InterPro" id="IPR037198">
    <property type="entry name" value="MutL_C_sf"/>
</dbReference>
<proteinExistence type="inferred from homology"/>
<feature type="region of interest" description="Disordered" evidence="3">
    <location>
        <begin position="94"/>
        <end position="165"/>
    </location>
</feature>
<dbReference type="SMART" id="SM01340">
    <property type="entry name" value="DNA_mis_repair"/>
    <property type="match status" value="1"/>
</dbReference>
<dbReference type="InterPro" id="IPR014721">
    <property type="entry name" value="Ribsml_uS5_D2-typ_fold_subgr"/>
</dbReference>
<dbReference type="SUPFAM" id="SSF54211">
    <property type="entry name" value="Ribosomal protein S5 domain 2-like"/>
    <property type="match status" value="1"/>
</dbReference>
<evidence type="ECO:0000256" key="3">
    <source>
        <dbReference type="SAM" id="MobiDB-lite"/>
    </source>
</evidence>